<dbReference type="Pfam" id="PF13424">
    <property type="entry name" value="TPR_12"/>
    <property type="match status" value="1"/>
</dbReference>
<comment type="similarity">
    <text evidence="1">Belongs to the AfsR/DnrI/RedD regulatory family.</text>
</comment>
<gene>
    <name evidence="7" type="ORF">FXN61_36265</name>
</gene>
<dbReference type="SUPFAM" id="SSF52540">
    <property type="entry name" value="P-loop containing nucleoside triphosphate hydrolases"/>
    <property type="match status" value="1"/>
</dbReference>
<accession>A0ABX1FSB9</accession>
<evidence type="ECO:0000313" key="7">
    <source>
        <dbReference type="EMBL" id="NKE61926.1"/>
    </source>
</evidence>
<evidence type="ECO:0000256" key="2">
    <source>
        <dbReference type="ARBA" id="ARBA00023015"/>
    </source>
</evidence>
<protein>
    <submittedName>
        <fullName evidence="7">Tetratricopeptide repeat protein</fullName>
    </submittedName>
</protein>
<dbReference type="SUPFAM" id="SSF48452">
    <property type="entry name" value="TPR-like"/>
    <property type="match status" value="2"/>
</dbReference>
<dbReference type="SMART" id="SM00862">
    <property type="entry name" value="Trans_reg_C"/>
    <property type="match status" value="1"/>
</dbReference>
<dbReference type="CDD" id="cd15831">
    <property type="entry name" value="BTAD"/>
    <property type="match status" value="1"/>
</dbReference>
<dbReference type="PANTHER" id="PTHR35807">
    <property type="entry name" value="TRANSCRIPTIONAL REGULATOR REDD-RELATED"/>
    <property type="match status" value="1"/>
</dbReference>
<keyword evidence="3 5" id="KW-0238">DNA-binding</keyword>
<dbReference type="InterPro" id="IPR019734">
    <property type="entry name" value="TPR_rpt"/>
</dbReference>
<dbReference type="PRINTS" id="PR00364">
    <property type="entry name" value="DISEASERSIST"/>
</dbReference>
<dbReference type="InterPro" id="IPR027417">
    <property type="entry name" value="P-loop_NTPase"/>
</dbReference>
<evidence type="ECO:0000256" key="4">
    <source>
        <dbReference type="ARBA" id="ARBA00023163"/>
    </source>
</evidence>
<name>A0ABX1FSB9_9PSEU</name>
<dbReference type="Proteomes" id="UP001515943">
    <property type="component" value="Unassembled WGS sequence"/>
</dbReference>
<dbReference type="Gene3D" id="1.25.40.10">
    <property type="entry name" value="Tetratricopeptide repeat domain"/>
    <property type="match status" value="2"/>
</dbReference>
<dbReference type="InterPro" id="IPR051677">
    <property type="entry name" value="AfsR-DnrI-RedD_regulator"/>
</dbReference>
<dbReference type="SMART" id="SM00028">
    <property type="entry name" value="TPR"/>
    <property type="match status" value="5"/>
</dbReference>
<feature type="domain" description="OmpR/PhoB-type" evidence="6">
    <location>
        <begin position="1"/>
        <end position="95"/>
    </location>
</feature>
<dbReference type="InterPro" id="IPR011990">
    <property type="entry name" value="TPR-like_helical_dom_sf"/>
</dbReference>
<keyword evidence="4" id="KW-0804">Transcription</keyword>
<dbReference type="EMBL" id="VSRL01000207">
    <property type="protein sequence ID" value="NKE61926.1"/>
    <property type="molecule type" value="Genomic_DNA"/>
</dbReference>
<keyword evidence="2" id="KW-0805">Transcription regulation</keyword>
<evidence type="ECO:0000256" key="1">
    <source>
        <dbReference type="ARBA" id="ARBA00005820"/>
    </source>
</evidence>
<dbReference type="InterPro" id="IPR005158">
    <property type="entry name" value="BTAD"/>
</dbReference>
<dbReference type="PROSITE" id="PS51755">
    <property type="entry name" value="OMPR_PHOB"/>
    <property type="match status" value="1"/>
</dbReference>
<dbReference type="Gene3D" id="1.10.8.430">
    <property type="entry name" value="Helical domain of apoptotic protease-activating factors"/>
    <property type="match status" value="1"/>
</dbReference>
<dbReference type="SMART" id="SM01043">
    <property type="entry name" value="BTAD"/>
    <property type="match status" value="1"/>
</dbReference>
<dbReference type="InterPro" id="IPR042197">
    <property type="entry name" value="Apaf_helical"/>
</dbReference>
<keyword evidence="8" id="KW-1185">Reference proteome</keyword>
<evidence type="ECO:0000256" key="3">
    <source>
        <dbReference type="ARBA" id="ARBA00023125"/>
    </source>
</evidence>
<comment type="caution">
    <text evidence="7">The sequence shown here is derived from an EMBL/GenBank/DDBJ whole genome shotgun (WGS) entry which is preliminary data.</text>
</comment>
<evidence type="ECO:0000259" key="6">
    <source>
        <dbReference type="PROSITE" id="PS51755"/>
    </source>
</evidence>
<dbReference type="Gene3D" id="1.10.10.10">
    <property type="entry name" value="Winged helix-like DNA-binding domain superfamily/Winged helix DNA-binding domain"/>
    <property type="match status" value="1"/>
</dbReference>
<dbReference type="SUPFAM" id="SSF46894">
    <property type="entry name" value="C-terminal effector domain of the bipartite response regulators"/>
    <property type="match status" value="1"/>
</dbReference>
<proteinExistence type="inferred from homology"/>
<dbReference type="RefSeq" id="WP_167978575.1">
    <property type="nucleotide sequence ID" value="NZ_VSRL01000207.1"/>
</dbReference>
<dbReference type="InterPro" id="IPR036388">
    <property type="entry name" value="WH-like_DNA-bd_sf"/>
</dbReference>
<evidence type="ECO:0000256" key="5">
    <source>
        <dbReference type="PROSITE-ProRule" id="PRU01091"/>
    </source>
</evidence>
<dbReference type="InterPro" id="IPR016032">
    <property type="entry name" value="Sig_transdc_resp-reg_C-effctor"/>
</dbReference>
<dbReference type="PANTHER" id="PTHR35807:SF1">
    <property type="entry name" value="TRANSCRIPTIONAL REGULATOR REDD"/>
    <property type="match status" value="1"/>
</dbReference>
<dbReference type="Pfam" id="PF00486">
    <property type="entry name" value="Trans_reg_C"/>
    <property type="match status" value="1"/>
</dbReference>
<evidence type="ECO:0000313" key="8">
    <source>
        <dbReference type="Proteomes" id="UP001515943"/>
    </source>
</evidence>
<dbReference type="Pfam" id="PF03704">
    <property type="entry name" value="BTAD"/>
    <property type="match status" value="1"/>
</dbReference>
<organism evidence="7 8">
    <name type="scientific">Lentzea indica</name>
    <dbReference type="NCBI Taxonomy" id="2604800"/>
    <lineage>
        <taxon>Bacteria</taxon>
        <taxon>Bacillati</taxon>
        <taxon>Actinomycetota</taxon>
        <taxon>Actinomycetes</taxon>
        <taxon>Pseudonocardiales</taxon>
        <taxon>Pseudonocardiaceae</taxon>
        <taxon>Lentzea</taxon>
    </lineage>
</organism>
<dbReference type="InterPro" id="IPR001867">
    <property type="entry name" value="OmpR/PhoB-type_DNA-bd"/>
</dbReference>
<sequence length="909" mass="99431">MLGAEYRVLGPLEVLFNGEPVVVPAGNGRALLATLLLRPNQFVSVDELVDRLWDGSPPSLDRATKTLHMTVTRLRRALGPANCVSTTTNGYLAEVENLDLLRFRALSDNDPHAALALWRGPVLRNVASTALHRDDVPQLVAERLATLERRVELDLDGGRTADLVPELRALTAEHPLRERFWAQLMIALYRSDQQAAALEAFRQVSSLLADELGIDPGPGLRELHQSILRAEPKLDTRREAVVPRQLPTGLASFTGRLGDLARLDQLLPSGTAGQAVVISAIAGSAGVGKTALAVHWAHRVRDRFPDGQLAVNLRGYDREEPLTPHDALGQLLRGLGHPSKEIPDQTDQRIGVYRSLLANRRVLVLLDNACTAEQVRALLPAGGRSVVVITSRSDLRGLVALNDAKVLKLGVLPLDEAIQLLAKVIGADRTQAEPEATAELARLCACLPLALRIAASLLAGEPHLSVQDLVDQLSTGDRLAELEIGDDGEAAVRAAFDLSYLALAPEERRMFRMLGLASRADFTPMSAGALLGVPSGRALKLLRTLTRAHLVEERAPQRFSQHDLLWLHARERAAAEESAEDRRAAAVRFLDHYLHTVDNAESVILSHRAQKPLTERDPVVETIEFSDTGAAVEWSRREYDLLLELCEFALTEGHLEHAWKLPYSLIGHLGVLGSNDDRLRVFGTALEAARQLGDRFAEAVALHSTGIAHKNSHHFEEAERTLREALRIRREIGYTRGIAITEAELASTCLWQGHHDEALLHYRESVEQWRLTGNVQGWASSMNSLAYTLVHKGDFAEAISVANEALEAMDSAYDATPSAKDTLAQAHAGLGDLDKAVQIYRGIFSSGSLDHLSARPKVEILFHGAQLLDRVGDRQAALAHAREALARAESGRLAMATGIRQFVRDLEEG</sequence>
<reference evidence="7 8" key="1">
    <citation type="submission" date="2019-08" db="EMBL/GenBank/DDBJ databases">
        <title>Lentzea from Indian Himalayas.</title>
        <authorList>
            <person name="Mandal S."/>
            <person name="Mallick Gupta A."/>
            <person name="Maiti P.K."/>
            <person name="Sarkar J."/>
            <person name="Mandal S."/>
        </authorList>
    </citation>
    <scope>NUCLEOTIDE SEQUENCE [LARGE SCALE GENOMIC DNA]</scope>
    <source>
        <strain evidence="7 8">PSKA42</strain>
    </source>
</reference>
<feature type="DNA-binding region" description="OmpR/PhoB-type" evidence="5">
    <location>
        <begin position="1"/>
        <end position="95"/>
    </location>
</feature>